<dbReference type="RefSeq" id="WP_216240704.1">
    <property type="nucleotide sequence ID" value="NZ_JABACJ020000005.1"/>
</dbReference>
<keyword evidence="3" id="KW-1185">Reference proteome</keyword>
<dbReference type="InterPro" id="IPR000424">
    <property type="entry name" value="Primosome_PriB/ssb"/>
</dbReference>
<reference evidence="2 3" key="1">
    <citation type="submission" date="2021-06" db="EMBL/GenBank/DDBJ databases">
        <title>Faecalicatena sp. nov. isolated from porcine feces.</title>
        <authorList>
            <person name="Oh B.S."/>
            <person name="Lee J.H."/>
        </authorList>
    </citation>
    <scope>NUCLEOTIDE SEQUENCE [LARGE SCALE GENOMIC DNA]</scope>
    <source>
        <strain evidence="2 3">AGMB00832</strain>
    </source>
</reference>
<dbReference type="Pfam" id="PF00436">
    <property type="entry name" value="SSB"/>
    <property type="match status" value="1"/>
</dbReference>
<dbReference type="PROSITE" id="PS50935">
    <property type="entry name" value="SSB"/>
    <property type="match status" value="1"/>
</dbReference>
<name>A0ABS6D2W8_9FIRM</name>
<dbReference type="InterPro" id="IPR011344">
    <property type="entry name" value="ssDNA-bd"/>
</dbReference>
<comment type="caution">
    <text evidence="2">The sequence shown here is derived from an EMBL/GenBank/DDBJ whole genome shotgun (WGS) entry which is preliminary data.</text>
</comment>
<accession>A0ABS6D2W8</accession>
<dbReference type="GO" id="GO:0003677">
    <property type="term" value="F:DNA binding"/>
    <property type="evidence" value="ECO:0007669"/>
    <property type="project" value="UniProtKB-KW"/>
</dbReference>
<sequence length="230" mass="25452">MRNNKIKIAGVIKGKPQMILDASEFERRKFETKIVAERKSGTEDILILQFEGSAIAQEDFEKIDDGSAIKLRGEIRTENEKEIVPTAPTVKIFIAAEKMQLLEKVESKLNEVKLCGHICKEPRVRQTAKGTHIADIMVSVKGRRGSVSFIPCICWQNVADAMENIKKGTYVEVEGRFQSRDYQKQIEGATPYLMTAYEVSVVQLGVDFGDDVAAAEGAGAETEDPAAEAN</sequence>
<dbReference type="CDD" id="cd04496">
    <property type="entry name" value="SSB_OBF"/>
    <property type="match status" value="1"/>
</dbReference>
<gene>
    <name evidence="2" type="ORF">HGO97_007550</name>
</gene>
<dbReference type="PANTHER" id="PTHR10302">
    <property type="entry name" value="SINGLE-STRANDED DNA-BINDING PROTEIN"/>
    <property type="match status" value="1"/>
</dbReference>
<dbReference type="Proteomes" id="UP000723714">
    <property type="component" value="Unassembled WGS sequence"/>
</dbReference>
<evidence type="ECO:0000313" key="3">
    <source>
        <dbReference type="Proteomes" id="UP000723714"/>
    </source>
</evidence>
<dbReference type="EMBL" id="JABACJ020000005">
    <property type="protein sequence ID" value="MBU3875665.1"/>
    <property type="molecule type" value="Genomic_DNA"/>
</dbReference>
<dbReference type="PANTHER" id="PTHR10302:SF27">
    <property type="entry name" value="SINGLE-STRANDED DNA-BINDING PROTEIN"/>
    <property type="match status" value="1"/>
</dbReference>
<evidence type="ECO:0000256" key="1">
    <source>
        <dbReference type="PROSITE-ProRule" id="PRU00252"/>
    </source>
</evidence>
<proteinExistence type="predicted"/>
<keyword evidence="1 2" id="KW-0238">DNA-binding</keyword>
<organism evidence="2 3">
    <name type="scientific">Faecalicatena faecalis</name>
    <dbReference type="NCBI Taxonomy" id="2726362"/>
    <lineage>
        <taxon>Bacteria</taxon>
        <taxon>Bacillati</taxon>
        <taxon>Bacillota</taxon>
        <taxon>Clostridia</taxon>
        <taxon>Lachnospirales</taxon>
        <taxon>Lachnospiraceae</taxon>
        <taxon>Faecalicatena</taxon>
    </lineage>
</organism>
<protein>
    <submittedName>
        <fullName evidence="2">Single-stranded DNA-binding protein</fullName>
    </submittedName>
</protein>
<evidence type="ECO:0000313" key="2">
    <source>
        <dbReference type="EMBL" id="MBU3875665.1"/>
    </source>
</evidence>